<keyword evidence="2" id="KW-1185">Reference proteome</keyword>
<evidence type="ECO:0000313" key="2">
    <source>
        <dbReference type="Proteomes" id="UP000594638"/>
    </source>
</evidence>
<dbReference type="Gramene" id="OE9A103021T1">
    <property type="protein sequence ID" value="OE9A103021C1"/>
    <property type="gene ID" value="OE9A103021"/>
</dbReference>
<dbReference type="GO" id="GO:0006402">
    <property type="term" value="P:mRNA catabolic process"/>
    <property type="evidence" value="ECO:0007669"/>
    <property type="project" value="TreeGrafter"/>
</dbReference>
<reference evidence="1 2" key="1">
    <citation type="submission" date="2019-12" db="EMBL/GenBank/DDBJ databases">
        <authorList>
            <person name="Alioto T."/>
            <person name="Alioto T."/>
            <person name="Gomez Garrido J."/>
        </authorList>
    </citation>
    <scope>NUCLEOTIDE SEQUENCE [LARGE SCALE GENOMIC DNA]</scope>
</reference>
<organism evidence="1 2">
    <name type="scientific">Olea europaea subsp. europaea</name>
    <dbReference type="NCBI Taxonomy" id="158383"/>
    <lineage>
        <taxon>Eukaryota</taxon>
        <taxon>Viridiplantae</taxon>
        <taxon>Streptophyta</taxon>
        <taxon>Embryophyta</taxon>
        <taxon>Tracheophyta</taxon>
        <taxon>Spermatophyta</taxon>
        <taxon>Magnoliopsida</taxon>
        <taxon>eudicotyledons</taxon>
        <taxon>Gunneridae</taxon>
        <taxon>Pentapetalae</taxon>
        <taxon>asterids</taxon>
        <taxon>lamiids</taxon>
        <taxon>Lamiales</taxon>
        <taxon>Oleaceae</taxon>
        <taxon>Oleeae</taxon>
        <taxon>Olea</taxon>
    </lineage>
</organism>
<protein>
    <submittedName>
        <fullName evidence="1">CCR4-NOT transcription complex subunit 10</fullName>
    </submittedName>
</protein>
<evidence type="ECO:0000313" key="1">
    <source>
        <dbReference type="EMBL" id="CAA2972145.1"/>
    </source>
</evidence>
<comment type="caution">
    <text evidence="1">The sequence shown here is derived from an EMBL/GenBank/DDBJ whole genome shotgun (WGS) entry which is preliminary data.</text>
</comment>
<accession>A0A8S0R1D8</accession>
<dbReference type="EMBL" id="CACTIH010002040">
    <property type="protein sequence ID" value="CAA2972145.1"/>
    <property type="molecule type" value="Genomic_DNA"/>
</dbReference>
<dbReference type="InterPro" id="IPR039740">
    <property type="entry name" value="CNOT10"/>
</dbReference>
<dbReference type="AlphaFoldDB" id="A0A8S0R1D8"/>
<dbReference type="OrthoDB" id="25157at2759"/>
<dbReference type="PANTHER" id="PTHR12979">
    <property type="entry name" value="CCR4-NOT TRANSCRIPTION COMPLEX SUBUNIT 10"/>
    <property type="match status" value="1"/>
</dbReference>
<dbReference type="GO" id="GO:0030014">
    <property type="term" value="C:CCR4-NOT complex"/>
    <property type="evidence" value="ECO:0007669"/>
    <property type="project" value="InterPro"/>
</dbReference>
<name>A0A8S0R1D8_OLEEU</name>
<dbReference type="GO" id="GO:0017148">
    <property type="term" value="P:negative regulation of translation"/>
    <property type="evidence" value="ECO:0007669"/>
    <property type="project" value="TreeGrafter"/>
</dbReference>
<proteinExistence type="predicted"/>
<dbReference type="PANTHER" id="PTHR12979:SF5">
    <property type="entry name" value="CCR4-NOT TRANSCRIPTION COMPLEX SUBUNIT 10"/>
    <property type="match status" value="1"/>
</dbReference>
<gene>
    <name evidence="1" type="ORF">OLEA9_A103021</name>
</gene>
<dbReference type="Proteomes" id="UP000594638">
    <property type="component" value="Unassembled WGS sequence"/>
</dbReference>
<sequence>MALEKGNLNSSVSASDRSDIKVKDFGKGKWRQLAIEDGISTNGQWEYVEKEELFPGDVSYHCIVFIGLIYVKESESRETVSSKSITGSGQVNVNGEGKEQKENQMMKQEVFADLANIELALGNPSEALAAARSLFRLPGCSIIYVFLGNMYAAEALCLLNQPNEAAEHLIIYVWWEQCGASISSSFEESNGGSNESKGFVFLRPEEAVGVICTNAAANYAVLEILRRPTNLL</sequence>